<feature type="compositionally biased region" description="Low complexity" evidence="2">
    <location>
        <begin position="1"/>
        <end position="19"/>
    </location>
</feature>
<dbReference type="Proteomes" id="UP000799764">
    <property type="component" value="Unassembled WGS sequence"/>
</dbReference>
<protein>
    <submittedName>
        <fullName evidence="3">Uncharacterized protein</fullName>
    </submittedName>
</protein>
<comment type="caution">
    <text evidence="3">The sequence shown here is derived from an EMBL/GenBank/DDBJ whole genome shotgun (WGS) entry which is preliminary data.</text>
</comment>
<sequence length="178" mass="20271">MAPPHTSKQTSSTTSQATSRRGVRQVKKLRVDNYEEEVIDDHNDADLDMDNAEAEELTGDLPTDASQDASQPNAVQQLLRDMQADQLKRNELRKKAVYKAYNTAHASTQEAITSHFDEHEAKAVEAYEAQMARLKDLLEMKAEIERAMAQKLGELRKDYVYHSKAVEMVVQHRMNQLK</sequence>
<organism evidence="3 4">
    <name type="scientific">Karstenula rhodostoma CBS 690.94</name>
    <dbReference type="NCBI Taxonomy" id="1392251"/>
    <lineage>
        <taxon>Eukaryota</taxon>
        <taxon>Fungi</taxon>
        <taxon>Dikarya</taxon>
        <taxon>Ascomycota</taxon>
        <taxon>Pezizomycotina</taxon>
        <taxon>Dothideomycetes</taxon>
        <taxon>Pleosporomycetidae</taxon>
        <taxon>Pleosporales</taxon>
        <taxon>Massarineae</taxon>
        <taxon>Didymosphaeriaceae</taxon>
        <taxon>Karstenula</taxon>
    </lineage>
</organism>
<evidence type="ECO:0000256" key="1">
    <source>
        <dbReference type="SAM" id="Coils"/>
    </source>
</evidence>
<keyword evidence="1" id="KW-0175">Coiled coil</keyword>
<feature type="compositionally biased region" description="Acidic residues" evidence="2">
    <location>
        <begin position="46"/>
        <end position="58"/>
    </location>
</feature>
<evidence type="ECO:0000313" key="4">
    <source>
        <dbReference type="Proteomes" id="UP000799764"/>
    </source>
</evidence>
<feature type="coiled-coil region" evidence="1">
    <location>
        <begin position="124"/>
        <end position="154"/>
    </location>
</feature>
<dbReference type="AlphaFoldDB" id="A0A9P4PBR9"/>
<accession>A0A9P4PBR9</accession>
<dbReference type="EMBL" id="MU001506">
    <property type="protein sequence ID" value="KAF2441136.1"/>
    <property type="molecule type" value="Genomic_DNA"/>
</dbReference>
<dbReference type="OrthoDB" id="3747906at2759"/>
<gene>
    <name evidence="3" type="ORF">P171DRAFT_524102</name>
</gene>
<reference evidence="3" key="1">
    <citation type="journal article" date="2020" name="Stud. Mycol.">
        <title>101 Dothideomycetes genomes: a test case for predicting lifestyles and emergence of pathogens.</title>
        <authorList>
            <person name="Haridas S."/>
            <person name="Albert R."/>
            <person name="Binder M."/>
            <person name="Bloem J."/>
            <person name="Labutti K."/>
            <person name="Salamov A."/>
            <person name="Andreopoulos B."/>
            <person name="Baker S."/>
            <person name="Barry K."/>
            <person name="Bills G."/>
            <person name="Bluhm B."/>
            <person name="Cannon C."/>
            <person name="Castanera R."/>
            <person name="Culley D."/>
            <person name="Daum C."/>
            <person name="Ezra D."/>
            <person name="Gonzalez J."/>
            <person name="Henrissat B."/>
            <person name="Kuo A."/>
            <person name="Liang C."/>
            <person name="Lipzen A."/>
            <person name="Lutzoni F."/>
            <person name="Magnuson J."/>
            <person name="Mondo S."/>
            <person name="Nolan M."/>
            <person name="Ohm R."/>
            <person name="Pangilinan J."/>
            <person name="Park H.-J."/>
            <person name="Ramirez L."/>
            <person name="Alfaro M."/>
            <person name="Sun H."/>
            <person name="Tritt A."/>
            <person name="Yoshinaga Y."/>
            <person name="Zwiers L.-H."/>
            <person name="Turgeon B."/>
            <person name="Goodwin S."/>
            <person name="Spatafora J."/>
            <person name="Crous P."/>
            <person name="Grigoriev I."/>
        </authorList>
    </citation>
    <scope>NUCLEOTIDE SEQUENCE</scope>
    <source>
        <strain evidence="3">CBS 690.94</strain>
    </source>
</reference>
<keyword evidence="4" id="KW-1185">Reference proteome</keyword>
<feature type="region of interest" description="Disordered" evidence="2">
    <location>
        <begin position="1"/>
        <end position="71"/>
    </location>
</feature>
<name>A0A9P4PBR9_9PLEO</name>
<evidence type="ECO:0000256" key="2">
    <source>
        <dbReference type="SAM" id="MobiDB-lite"/>
    </source>
</evidence>
<proteinExistence type="predicted"/>
<evidence type="ECO:0000313" key="3">
    <source>
        <dbReference type="EMBL" id="KAF2441136.1"/>
    </source>
</evidence>